<evidence type="ECO:0000256" key="1">
    <source>
        <dbReference type="ARBA" id="ARBA00004141"/>
    </source>
</evidence>
<dbReference type="InterPro" id="IPR003825">
    <property type="entry name" value="Colicin-V_CvpA"/>
</dbReference>
<dbReference type="Proteomes" id="UP000028875">
    <property type="component" value="Unassembled WGS sequence"/>
</dbReference>
<dbReference type="eggNOG" id="COG1286">
    <property type="taxonomic scope" value="Bacteria"/>
</dbReference>
<evidence type="ECO:0000313" key="6">
    <source>
        <dbReference type="EMBL" id="CDQ39385.1"/>
    </source>
</evidence>
<organism evidence="6 7">
    <name type="scientific">Virgibacillus massiliensis</name>
    <dbReference type="NCBI Taxonomy" id="1462526"/>
    <lineage>
        <taxon>Bacteria</taxon>
        <taxon>Bacillati</taxon>
        <taxon>Bacillota</taxon>
        <taxon>Bacilli</taxon>
        <taxon>Bacillales</taxon>
        <taxon>Bacillaceae</taxon>
        <taxon>Virgibacillus</taxon>
    </lineage>
</organism>
<dbReference type="PANTHER" id="PTHR37306:SF1">
    <property type="entry name" value="COLICIN V PRODUCTION PROTEIN"/>
    <property type="match status" value="1"/>
</dbReference>
<dbReference type="GO" id="GO:0009403">
    <property type="term" value="P:toxin biosynthetic process"/>
    <property type="evidence" value="ECO:0007669"/>
    <property type="project" value="InterPro"/>
</dbReference>
<keyword evidence="7" id="KW-1185">Reference proteome</keyword>
<evidence type="ECO:0000256" key="5">
    <source>
        <dbReference type="SAM" id="Phobius"/>
    </source>
</evidence>
<protein>
    <submittedName>
        <fullName evidence="6">Colicin V production protein</fullName>
    </submittedName>
</protein>
<dbReference type="GO" id="GO:0016020">
    <property type="term" value="C:membrane"/>
    <property type="evidence" value="ECO:0007669"/>
    <property type="project" value="UniProtKB-SubCell"/>
</dbReference>
<keyword evidence="2 5" id="KW-0812">Transmembrane</keyword>
<dbReference type="OrthoDB" id="1809613at2"/>
<evidence type="ECO:0000313" key="7">
    <source>
        <dbReference type="Proteomes" id="UP000028875"/>
    </source>
</evidence>
<accession>A0A024QB01</accession>
<comment type="caution">
    <text evidence="6">The sequence shown here is derived from an EMBL/GenBank/DDBJ whole genome shotgun (WGS) entry which is preliminary data.</text>
</comment>
<feature type="transmembrane region" description="Helical" evidence="5">
    <location>
        <begin position="78"/>
        <end position="105"/>
    </location>
</feature>
<keyword evidence="3 5" id="KW-1133">Transmembrane helix</keyword>
<feature type="transmembrane region" description="Helical" evidence="5">
    <location>
        <begin position="21"/>
        <end position="43"/>
    </location>
</feature>
<reference evidence="6 7" key="1">
    <citation type="submission" date="2014-03" db="EMBL/GenBank/DDBJ databases">
        <authorList>
            <person name="Urmite Genomes U."/>
        </authorList>
    </citation>
    <scope>NUCLEOTIDE SEQUENCE [LARGE SCALE GENOMIC DNA]</scope>
    <source>
        <strain evidence="6 7">Vm-5</strain>
    </source>
</reference>
<feature type="transmembrane region" description="Helical" evidence="5">
    <location>
        <begin position="117"/>
        <end position="139"/>
    </location>
</feature>
<reference evidence="7" key="2">
    <citation type="submission" date="2014-05" db="EMBL/GenBank/DDBJ databases">
        <title>Draft genome sequence of Virgibacillus massiliensis Vm-5.</title>
        <authorList>
            <person name="Khelaifia S."/>
            <person name="Croce O."/>
            <person name="Lagier J.C."/>
            <person name="Raoult D."/>
        </authorList>
    </citation>
    <scope>NUCLEOTIDE SEQUENCE [LARGE SCALE GENOMIC DNA]</scope>
    <source>
        <strain evidence="7">Vm-5</strain>
    </source>
</reference>
<keyword evidence="4 5" id="KW-0472">Membrane</keyword>
<evidence type="ECO:0000256" key="2">
    <source>
        <dbReference type="ARBA" id="ARBA00022692"/>
    </source>
</evidence>
<dbReference type="STRING" id="1462526.BN990_01683"/>
<evidence type="ECO:0000256" key="4">
    <source>
        <dbReference type="ARBA" id="ARBA00023136"/>
    </source>
</evidence>
<sequence>MMDIVLLILLIFGFLIGLKRGFILQLFHIVGFIAAFVAAALYYDDLGPKLSLWIPYPDLGENGEWAEFLQALPLENGFYNAIAFVIIFIAVRIILQLIASMLDFVASLPILNSVNKLLGSILGFIEIYLLLFIVLYILALVPVVQVQTWINDSSIALFMIEHTPYFSEKIKELWFNHMADMFTN</sequence>
<dbReference type="Pfam" id="PF02674">
    <property type="entry name" value="Colicin_V"/>
    <property type="match status" value="1"/>
</dbReference>
<dbReference type="RefSeq" id="WP_038243321.1">
    <property type="nucleotide sequence ID" value="NZ_BNER01000002.1"/>
</dbReference>
<dbReference type="PANTHER" id="PTHR37306">
    <property type="entry name" value="COLICIN V PRODUCTION PROTEIN"/>
    <property type="match status" value="1"/>
</dbReference>
<dbReference type="EMBL" id="CCDP010000001">
    <property type="protein sequence ID" value="CDQ39385.1"/>
    <property type="molecule type" value="Genomic_DNA"/>
</dbReference>
<evidence type="ECO:0000256" key="3">
    <source>
        <dbReference type="ARBA" id="ARBA00022989"/>
    </source>
</evidence>
<comment type="subcellular location">
    <subcellularLocation>
        <location evidence="1">Membrane</location>
        <topology evidence="1">Multi-pass membrane protein</topology>
    </subcellularLocation>
</comment>
<gene>
    <name evidence="6" type="ORF">BN990_01683</name>
</gene>
<name>A0A024QB01_9BACI</name>
<proteinExistence type="predicted"/>
<dbReference type="AlphaFoldDB" id="A0A024QB01"/>